<dbReference type="Proteomes" id="UP000032068">
    <property type="component" value="Unassembled WGS sequence"/>
</dbReference>
<keyword evidence="10" id="KW-0175">Coiled coil</keyword>
<dbReference type="PROSITE" id="PS50112">
    <property type="entry name" value="PAS"/>
    <property type="match status" value="1"/>
</dbReference>
<dbReference type="InterPro" id="IPR001610">
    <property type="entry name" value="PAC"/>
</dbReference>
<feature type="domain" description="Methyl-accepting transducer" evidence="11">
    <location>
        <begin position="251"/>
        <end position="438"/>
    </location>
</feature>
<keyword evidence="7" id="KW-0472">Membrane</keyword>
<dbReference type="OrthoDB" id="9765776at2"/>
<accession>A0A0D0JNY6</accession>
<evidence type="ECO:0000313" key="15">
    <source>
        <dbReference type="Proteomes" id="UP000032068"/>
    </source>
</evidence>
<dbReference type="InterPro" id="IPR004089">
    <property type="entry name" value="MCPsignal_dom"/>
</dbReference>
<dbReference type="PROSITE" id="PS50111">
    <property type="entry name" value="CHEMOTAXIS_TRANSDUC_2"/>
    <property type="match status" value="1"/>
</dbReference>
<dbReference type="GO" id="GO:0006935">
    <property type="term" value="P:chemotaxis"/>
    <property type="evidence" value="ECO:0007669"/>
    <property type="project" value="UniProtKB-ARBA"/>
</dbReference>
<evidence type="ECO:0000256" key="6">
    <source>
        <dbReference type="ARBA" id="ARBA00022989"/>
    </source>
</evidence>
<evidence type="ECO:0000259" key="12">
    <source>
        <dbReference type="PROSITE" id="PS50112"/>
    </source>
</evidence>
<evidence type="ECO:0000256" key="4">
    <source>
        <dbReference type="ARBA" id="ARBA00022692"/>
    </source>
</evidence>
<dbReference type="InterPro" id="IPR035965">
    <property type="entry name" value="PAS-like_dom_sf"/>
</dbReference>
<dbReference type="GO" id="GO:0016301">
    <property type="term" value="F:kinase activity"/>
    <property type="evidence" value="ECO:0007669"/>
    <property type="project" value="UniProtKB-KW"/>
</dbReference>
<reference evidence="14 15" key="1">
    <citation type="submission" date="2014-12" db="EMBL/GenBank/DDBJ databases">
        <title>16Stimator: statistical estimation of ribosomal gene copy numbers from draft genome assemblies.</title>
        <authorList>
            <person name="Perisin M.A."/>
            <person name="Vetter M."/>
            <person name="Gilbert J.A."/>
            <person name="Bergelson J."/>
        </authorList>
    </citation>
    <scope>NUCLEOTIDE SEQUENCE [LARGE SCALE GENOMIC DNA]</scope>
    <source>
        <strain evidence="14 15">MEJ086</strain>
    </source>
</reference>
<gene>
    <name evidence="14" type="ORF">RU08_19590</name>
</gene>
<dbReference type="PANTHER" id="PTHR32089:SF112">
    <property type="entry name" value="LYSOZYME-LIKE PROTEIN-RELATED"/>
    <property type="match status" value="1"/>
</dbReference>
<evidence type="ECO:0000313" key="14">
    <source>
        <dbReference type="EMBL" id="KIP97053.1"/>
    </source>
</evidence>
<keyword evidence="8 9" id="KW-0807">Transducer</keyword>
<dbReference type="SUPFAM" id="SSF58104">
    <property type="entry name" value="Methyl-accepting chemotaxis protein (MCP) signaling domain"/>
    <property type="match status" value="1"/>
</dbReference>
<feature type="domain" description="PAS" evidence="12">
    <location>
        <begin position="142"/>
        <end position="185"/>
    </location>
</feature>
<proteinExistence type="predicted"/>
<keyword evidence="2" id="KW-1003">Cell membrane</keyword>
<evidence type="ECO:0000256" key="9">
    <source>
        <dbReference type="PROSITE-ProRule" id="PRU00284"/>
    </source>
</evidence>
<dbReference type="Pfam" id="PF00015">
    <property type="entry name" value="MCPsignal"/>
    <property type="match status" value="1"/>
</dbReference>
<evidence type="ECO:0000256" key="3">
    <source>
        <dbReference type="ARBA" id="ARBA00022481"/>
    </source>
</evidence>
<dbReference type="Pfam" id="PF08448">
    <property type="entry name" value="PAS_4"/>
    <property type="match status" value="1"/>
</dbReference>
<dbReference type="SMART" id="SM00283">
    <property type="entry name" value="MA"/>
    <property type="match status" value="1"/>
</dbReference>
<dbReference type="GO" id="GO:0007165">
    <property type="term" value="P:signal transduction"/>
    <property type="evidence" value="ECO:0007669"/>
    <property type="project" value="UniProtKB-KW"/>
</dbReference>
<evidence type="ECO:0000259" key="13">
    <source>
        <dbReference type="PROSITE" id="PS50113"/>
    </source>
</evidence>
<keyword evidence="5" id="KW-0808">Transferase</keyword>
<name>A0A0D0JNY6_9PSED</name>
<evidence type="ECO:0000256" key="1">
    <source>
        <dbReference type="ARBA" id="ARBA00004236"/>
    </source>
</evidence>
<dbReference type="SMART" id="SM00086">
    <property type="entry name" value="PAC"/>
    <property type="match status" value="2"/>
</dbReference>
<evidence type="ECO:0000256" key="10">
    <source>
        <dbReference type="SAM" id="Coils"/>
    </source>
</evidence>
<evidence type="ECO:0000259" key="11">
    <source>
        <dbReference type="PROSITE" id="PS50111"/>
    </source>
</evidence>
<feature type="coiled-coil region" evidence="10">
    <location>
        <begin position="3"/>
        <end position="30"/>
    </location>
</feature>
<dbReference type="InterPro" id="IPR000014">
    <property type="entry name" value="PAS"/>
</dbReference>
<keyword evidence="3" id="KW-0488">Methylation</keyword>
<evidence type="ECO:0000256" key="8">
    <source>
        <dbReference type="ARBA" id="ARBA00023224"/>
    </source>
</evidence>
<dbReference type="PANTHER" id="PTHR32089">
    <property type="entry name" value="METHYL-ACCEPTING CHEMOTAXIS PROTEIN MCPB"/>
    <property type="match status" value="1"/>
</dbReference>
<dbReference type="InterPro" id="IPR013656">
    <property type="entry name" value="PAS_4"/>
</dbReference>
<feature type="domain" description="PAC" evidence="13">
    <location>
        <begin position="209"/>
        <end position="266"/>
    </location>
</feature>
<dbReference type="GO" id="GO:0005886">
    <property type="term" value="C:plasma membrane"/>
    <property type="evidence" value="ECO:0007669"/>
    <property type="project" value="UniProtKB-SubCell"/>
</dbReference>
<dbReference type="CDD" id="cd00130">
    <property type="entry name" value="PAS"/>
    <property type="match status" value="2"/>
</dbReference>
<dbReference type="InterPro" id="IPR000700">
    <property type="entry name" value="PAS-assoc_C"/>
</dbReference>
<comment type="subcellular location">
    <subcellularLocation>
        <location evidence="1">Cell membrane</location>
    </subcellularLocation>
</comment>
<sequence>MFNSRLKQINSELEARLAMQEEVRENLEKEMIIIQLSGDGRIERVNDLFQSELGYRAGEVEGQYLTQLSPSDLARDPHQLRALSAIKERRHFNGALRLLGKDGQHVWLRSVVIPMSDHLTGAKQMVIHSSNLTRTIEASLENESLVKALLRSTAVIEFNLDGTVITANDSFLRGMGYNLSQVVGKHHSIFCTAEESASDAYRQFWERLRRGEFVVARFRRIDSGGRDVWLEASYNPITDIHGKLYKVVKFATVITEQVNLEKAVADAANLAYSTSLQTDTSASKGREVIRNTVEVLHRLANSMENATQGIQALDQQGQMIEAIVKAISGIADQTNLLALNAAIEAARAGEQGRGFAVVADEVRQLASRTSKATQEIVGVVQQNQELASNAVDVINRSRELAGEALTLANASDTVIQDIQKDAECVVAAVSQFSSQVAN</sequence>
<protein>
    <submittedName>
        <fullName evidence="14">Chemotaxis protein</fullName>
    </submittedName>
</protein>
<dbReference type="NCBIfam" id="TIGR00229">
    <property type="entry name" value="sensory_box"/>
    <property type="match status" value="2"/>
</dbReference>
<keyword evidence="5" id="KW-0418">Kinase</keyword>
<dbReference type="EMBL" id="JXQW01000061">
    <property type="protein sequence ID" value="KIP97053.1"/>
    <property type="molecule type" value="Genomic_DNA"/>
</dbReference>
<dbReference type="AlphaFoldDB" id="A0A0D0JNY6"/>
<comment type="caution">
    <text evidence="14">The sequence shown here is derived from an EMBL/GenBank/DDBJ whole genome shotgun (WGS) entry which is preliminary data.</text>
</comment>
<dbReference type="SUPFAM" id="SSF55785">
    <property type="entry name" value="PYP-like sensor domain (PAS domain)"/>
    <property type="match status" value="2"/>
</dbReference>
<evidence type="ECO:0000256" key="2">
    <source>
        <dbReference type="ARBA" id="ARBA00022475"/>
    </source>
</evidence>
<dbReference type="Gene3D" id="1.10.287.950">
    <property type="entry name" value="Methyl-accepting chemotaxis protein"/>
    <property type="match status" value="1"/>
</dbReference>
<dbReference type="Pfam" id="PF13426">
    <property type="entry name" value="PAS_9"/>
    <property type="match status" value="1"/>
</dbReference>
<evidence type="ECO:0000256" key="7">
    <source>
        <dbReference type="ARBA" id="ARBA00023136"/>
    </source>
</evidence>
<evidence type="ECO:0000256" key="5">
    <source>
        <dbReference type="ARBA" id="ARBA00022777"/>
    </source>
</evidence>
<dbReference type="PROSITE" id="PS50113">
    <property type="entry name" value="PAC"/>
    <property type="match status" value="1"/>
</dbReference>
<organism evidence="14 15">
    <name type="scientific">Pseudomonas fulva</name>
    <dbReference type="NCBI Taxonomy" id="47880"/>
    <lineage>
        <taxon>Bacteria</taxon>
        <taxon>Pseudomonadati</taxon>
        <taxon>Pseudomonadota</taxon>
        <taxon>Gammaproteobacteria</taxon>
        <taxon>Pseudomonadales</taxon>
        <taxon>Pseudomonadaceae</taxon>
        <taxon>Pseudomonas</taxon>
    </lineage>
</organism>
<dbReference type="Gene3D" id="3.30.450.20">
    <property type="entry name" value="PAS domain"/>
    <property type="match status" value="2"/>
</dbReference>
<keyword evidence="6" id="KW-1133">Transmembrane helix</keyword>
<keyword evidence="4" id="KW-0812">Transmembrane</keyword>